<name>A0ABP0VKY5_9BRYO</name>
<protein>
    <submittedName>
        <fullName evidence="2">Uncharacterized protein</fullName>
    </submittedName>
</protein>
<accession>A0ABP0VKY5</accession>
<sequence length="111" mass="12261">MAEGEEEGGLQPGLSSEGLRQAGEAKGKGVQTPDSRLLRLVQQKRQVGRQQGTFRLATNDRPTVSILSLLPKRKETKGEKTKKRGKEFCKNVVLFLTLLGVESETLIISKR</sequence>
<evidence type="ECO:0000313" key="3">
    <source>
        <dbReference type="Proteomes" id="UP001497444"/>
    </source>
</evidence>
<organism evidence="2 3">
    <name type="scientific">Sphagnum jensenii</name>
    <dbReference type="NCBI Taxonomy" id="128206"/>
    <lineage>
        <taxon>Eukaryota</taxon>
        <taxon>Viridiplantae</taxon>
        <taxon>Streptophyta</taxon>
        <taxon>Embryophyta</taxon>
        <taxon>Bryophyta</taxon>
        <taxon>Sphagnophytina</taxon>
        <taxon>Sphagnopsida</taxon>
        <taxon>Sphagnales</taxon>
        <taxon>Sphagnaceae</taxon>
        <taxon>Sphagnum</taxon>
    </lineage>
</organism>
<dbReference type="Proteomes" id="UP001497444">
    <property type="component" value="Chromosome 1"/>
</dbReference>
<reference evidence="2 3" key="1">
    <citation type="submission" date="2024-02" db="EMBL/GenBank/DDBJ databases">
        <authorList>
            <consortium name="ELIXIR-Norway"/>
            <consortium name="Elixir Norway"/>
        </authorList>
    </citation>
    <scope>NUCLEOTIDE SEQUENCE [LARGE SCALE GENOMIC DNA]</scope>
</reference>
<evidence type="ECO:0000313" key="2">
    <source>
        <dbReference type="EMBL" id="CAK9255095.1"/>
    </source>
</evidence>
<gene>
    <name evidence="2" type="ORF">CSSPJE1EN1_LOCUS573</name>
</gene>
<feature type="region of interest" description="Disordered" evidence="1">
    <location>
        <begin position="1"/>
        <end position="36"/>
    </location>
</feature>
<keyword evidence="3" id="KW-1185">Reference proteome</keyword>
<evidence type="ECO:0000256" key="1">
    <source>
        <dbReference type="SAM" id="MobiDB-lite"/>
    </source>
</evidence>
<dbReference type="EMBL" id="OZ020096">
    <property type="protein sequence ID" value="CAK9255095.1"/>
    <property type="molecule type" value="Genomic_DNA"/>
</dbReference>
<proteinExistence type="predicted"/>